<reference evidence="2 3" key="1">
    <citation type="submission" date="2016-10" db="EMBL/GenBank/DDBJ databases">
        <authorList>
            <person name="Varghese N."/>
            <person name="Submissions S."/>
        </authorList>
    </citation>
    <scope>NUCLEOTIDE SEQUENCE [LARGE SCALE GENOMIC DNA]</scope>
    <source>
        <strain evidence="2 3">LMG 18378</strain>
    </source>
</reference>
<keyword evidence="3" id="KW-1185">Reference proteome</keyword>
<gene>
    <name evidence="2" type="ORF">SAMN05216577_11084</name>
</gene>
<proteinExistence type="predicted"/>
<dbReference type="EMBL" id="FOLS01000010">
    <property type="protein sequence ID" value="SFC76459.1"/>
    <property type="molecule type" value="Genomic_DNA"/>
</dbReference>
<dbReference type="RefSeq" id="WP_074980229.1">
    <property type="nucleotide sequence ID" value="NZ_FOLS01000010.1"/>
</dbReference>
<sequence length="63" mass="7104">MANLNDQTREELLSVLDHAQQRLDTLRETVRTAKGALADSHIRMAIGDAITPLNIAFEIMEER</sequence>
<evidence type="ECO:0000313" key="3">
    <source>
        <dbReference type="Proteomes" id="UP000183385"/>
    </source>
</evidence>
<name>A0AAQ1KFK1_9PSED</name>
<organism evidence="2 3">
    <name type="scientific">Pseudomonas citronellolis</name>
    <dbReference type="NCBI Taxonomy" id="53408"/>
    <lineage>
        <taxon>Bacteria</taxon>
        <taxon>Pseudomonadati</taxon>
        <taxon>Pseudomonadota</taxon>
        <taxon>Gammaproteobacteria</taxon>
        <taxon>Pseudomonadales</taxon>
        <taxon>Pseudomonadaceae</taxon>
        <taxon>Pseudomonas</taxon>
    </lineage>
</organism>
<dbReference type="Proteomes" id="UP000183385">
    <property type="component" value="Unassembled WGS sequence"/>
</dbReference>
<comment type="caution">
    <text evidence="2">The sequence shown here is derived from an EMBL/GenBank/DDBJ whole genome shotgun (WGS) entry which is preliminary data.</text>
</comment>
<feature type="coiled-coil region" evidence="1">
    <location>
        <begin position="9"/>
        <end position="36"/>
    </location>
</feature>
<protein>
    <submittedName>
        <fullName evidence="2">Uncharacterized protein</fullName>
    </submittedName>
</protein>
<keyword evidence="1" id="KW-0175">Coiled coil</keyword>
<evidence type="ECO:0000313" key="2">
    <source>
        <dbReference type="EMBL" id="SFC76459.1"/>
    </source>
</evidence>
<evidence type="ECO:0000256" key="1">
    <source>
        <dbReference type="SAM" id="Coils"/>
    </source>
</evidence>
<dbReference type="AlphaFoldDB" id="A0AAQ1KFK1"/>
<accession>A0AAQ1KFK1</accession>